<protein>
    <submittedName>
        <fullName evidence="4">GNAT family N-acetyltransferase</fullName>
    </submittedName>
</protein>
<accession>A0A2W5URR8</accession>
<keyword evidence="1 4" id="KW-0808">Transferase</keyword>
<dbReference type="PANTHER" id="PTHR43072:SF23">
    <property type="entry name" value="UPF0039 PROTEIN C11D3.02C"/>
    <property type="match status" value="1"/>
</dbReference>
<reference evidence="4 5" key="1">
    <citation type="submission" date="2017-08" db="EMBL/GenBank/DDBJ databases">
        <title>Infants hospitalized years apart are colonized by the same room-sourced microbial strains.</title>
        <authorList>
            <person name="Brooks B."/>
            <person name="Olm M.R."/>
            <person name="Firek B.A."/>
            <person name="Baker R."/>
            <person name="Thomas B.C."/>
            <person name="Morowitz M.J."/>
            <person name="Banfield J.F."/>
        </authorList>
    </citation>
    <scope>NUCLEOTIDE SEQUENCE [LARGE SCALE GENOMIC DNA]</scope>
    <source>
        <strain evidence="4">S2_003_000_R2_11</strain>
    </source>
</reference>
<dbReference type="CDD" id="cd04301">
    <property type="entry name" value="NAT_SF"/>
    <property type="match status" value="1"/>
</dbReference>
<dbReference type="Proteomes" id="UP000248975">
    <property type="component" value="Unassembled WGS sequence"/>
</dbReference>
<evidence type="ECO:0000256" key="1">
    <source>
        <dbReference type="ARBA" id="ARBA00022679"/>
    </source>
</evidence>
<dbReference type="PANTHER" id="PTHR43072">
    <property type="entry name" value="N-ACETYLTRANSFERASE"/>
    <property type="match status" value="1"/>
</dbReference>
<organism evidence="4 5">
    <name type="scientific">Cereibacter sphaeroides</name>
    <name type="common">Rhodobacter sphaeroides</name>
    <dbReference type="NCBI Taxonomy" id="1063"/>
    <lineage>
        <taxon>Bacteria</taxon>
        <taxon>Pseudomonadati</taxon>
        <taxon>Pseudomonadota</taxon>
        <taxon>Alphaproteobacteria</taxon>
        <taxon>Rhodobacterales</taxon>
        <taxon>Paracoccaceae</taxon>
        <taxon>Cereibacter</taxon>
    </lineage>
</organism>
<sequence>MAVTLRRAVAADAPAVMAIYNHYIRHTTVNFSSTEKTRADILDLLSNRPAFFVTERDGQILGFATYAQFRASDGYARCMEHTILLLPEVSGAGLGRALLTAVEDHARARGAHTMFAGVAAENEAGRAFHSAMGYNETFILRETGWKFGRWLDLVLMQKFLS</sequence>
<name>A0A2W5URR8_CERSP</name>
<evidence type="ECO:0000259" key="3">
    <source>
        <dbReference type="PROSITE" id="PS51186"/>
    </source>
</evidence>
<dbReference type="EMBL" id="QFQS01000001">
    <property type="protein sequence ID" value="PZR00491.1"/>
    <property type="molecule type" value="Genomic_DNA"/>
</dbReference>
<dbReference type="Gene3D" id="3.40.630.30">
    <property type="match status" value="1"/>
</dbReference>
<evidence type="ECO:0000256" key="2">
    <source>
        <dbReference type="ARBA" id="ARBA00023315"/>
    </source>
</evidence>
<evidence type="ECO:0000313" key="5">
    <source>
        <dbReference type="Proteomes" id="UP000248975"/>
    </source>
</evidence>
<dbReference type="GO" id="GO:0016747">
    <property type="term" value="F:acyltransferase activity, transferring groups other than amino-acyl groups"/>
    <property type="evidence" value="ECO:0007669"/>
    <property type="project" value="InterPro"/>
</dbReference>
<dbReference type="InterPro" id="IPR016181">
    <property type="entry name" value="Acyl_CoA_acyltransferase"/>
</dbReference>
<evidence type="ECO:0000313" key="4">
    <source>
        <dbReference type="EMBL" id="PZR00491.1"/>
    </source>
</evidence>
<feature type="domain" description="N-acetyltransferase" evidence="3">
    <location>
        <begin position="3"/>
        <end position="161"/>
    </location>
</feature>
<dbReference type="SUPFAM" id="SSF55729">
    <property type="entry name" value="Acyl-CoA N-acyltransferases (Nat)"/>
    <property type="match status" value="1"/>
</dbReference>
<comment type="caution">
    <text evidence="4">The sequence shown here is derived from an EMBL/GenBank/DDBJ whole genome shotgun (WGS) entry which is preliminary data.</text>
</comment>
<keyword evidence="2" id="KW-0012">Acyltransferase</keyword>
<dbReference type="AlphaFoldDB" id="A0A2W5URR8"/>
<dbReference type="InterPro" id="IPR000182">
    <property type="entry name" value="GNAT_dom"/>
</dbReference>
<dbReference type="PROSITE" id="PS51186">
    <property type="entry name" value="GNAT"/>
    <property type="match status" value="1"/>
</dbReference>
<dbReference type="Pfam" id="PF00583">
    <property type="entry name" value="Acetyltransf_1"/>
    <property type="match status" value="1"/>
</dbReference>
<gene>
    <name evidence="4" type="ORF">DI533_07980</name>
</gene>
<proteinExistence type="predicted"/>